<feature type="region of interest" description="Disordered" evidence="1">
    <location>
        <begin position="141"/>
        <end position="229"/>
    </location>
</feature>
<evidence type="ECO:0000313" key="3">
    <source>
        <dbReference type="Proteomes" id="UP001140513"/>
    </source>
</evidence>
<organism evidence="2 3">
    <name type="scientific">Didymosphaeria variabile</name>
    <dbReference type="NCBI Taxonomy" id="1932322"/>
    <lineage>
        <taxon>Eukaryota</taxon>
        <taxon>Fungi</taxon>
        <taxon>Dikarya</taxon>
        <taxon>Ascomycota</taxon>
        <taxon>Pezizomycotina</taxon>
        <taxon>Dothideomycetes</taxon>
        <taxon>Pleosporomycetidae</taxon>
        <taxon>Pleosporales</taxon>
        <taxon>Massarineae</taxon>
        <taxon>Didymosphaeriaceae</taxon>
        <taxon>Didymosphaeria</taxon>
    </lineage>
</organism>
<name>A0A9W9C530_9PLEO</name>
<gene>
    <name evidence="2" type="ORF">N0V89_012111</name>
</gene>
<accession>A0A9W9C530</accession>
<feature type="region of interest" description="Disordered" evidence="1">
    <location>
        <begin position="253"/>
        <end position="273"/>
    </location>
</feature>
<proteinExistence type="predicted"/>
<dbReference type="RefSeq" id="XP_056064823.1">
    <property type="nucleotide sequence ID" value="XM_056220836.1"/>
</dbReference>
<dbReference type="EMBL" id="JAPEUX010000010">
    <property type="protein sequence ID" value="KAJ4344371.1"/>
    <property type="molecule type" value="Genomic_DNA"/>
</dbReference>
<feature type="compositionally biased region" description="Polar residues" evidence="1">
    <location>
        <begin position="168"/>
        <end position="188"/>
    </location>
</feature>
<evidence type="ECO:0000313" key="2">
    <source>
        <dbReference type="EMBL" id="KAJ4344371.1"/>
    </source>
</evidence>
<sequence>MDKRTDEERFILLLRMLDFTGVEVDFETLSRQWYGDESLSRALREQFRHICEQYGKIAHSPEMPALPANLTAFMDAMLAEPSQGNTEQAVGVAAGDALSLSTFHDSPLEDTAQETSARWLSDFQHDLQQYVRQHESDLLAASADSESVETKSQDDSSLSKVEGRQRGRSATPNPRKGSASTHAGSSKIVSPDIPSHGPSSASRGDHGSPSASSSLCKKGLPAGQPTEPIPEFAVWAGSVRHVFDDEGTAELFRRQQEDREEQVRTRLEDEQEETRKLKEEKKLMERIRKIKNQRRMW</sequence>
<evidence type="ECO:0000256" key="1">
    <source>
        <dbReference type="SAM" id="MobiDB-lite"/>
    </source>
</evidence>
<dbReference type="AlphaFoldDB" id="A0A9W9C530"/>
<dbReference type="Proteomes" id="UP001140513">
    <property type="component" value="Unassembled WGS sequence"/>
</dbReference>
<dbReference type="GeneID" id="80915641"/>
<keyword evidence="3" id="KW-1185">Reference proteome</keyword>
<comment type="caution">
    <text evidence="2">The sequence shown here is derived from an EMBL/GenBank/DDBJ whole genome shotgun (WGS) entry which is preliminary data.</text>
</comment>
<reference evidence="2" key="1">
    <citation type="submission" date="2022-10" db="EMBL/GenBank/DDBJ databases">
        <title>Tapping the CABI collections for fungal endophytes: first genome assemblies for Collariella, Neodidymelliopsis, Ascochyta clinopodiicola, Didymella pomorum, Didymosphaeria variabile, Neocosmospora piperis and Neocucurbitaria cava.</title>
        <authorList>
            <person name="Hill R."/>
        </authorList>
    </citation>
    <scope>NUCLEOTIDE SEQUENCE</scope>
    <source>
        <strain evidence="2">IMI 356815</strain>
    </source>
</reference>
<protein>
    <submittedName>
        <fullName evidence="2">Uncharacterized protein</fullName>
    </submittedName>
</protein>